<gene>
    <name evidence="1" type="ORF">SAMN05421827_110103</name>
</gene>
<dbReference type="EMBL" id="FNCH01000010">
    <property type="protein sequence ID" value="SDG74275.1"/>
    <property type="molecule type" value="Genomic_DNA"/>
</dbReference>
<proteinExistence type="predicted"/>
<dbReference type="AlphaFoldDB" id="A0A1G7WQL9"/>
<keyword evidence="2" id="KW-1185">Reference proteome</keyword>
<dbReference type="STRING" id="405671.SAMN05421827_110103"/>
<organism evidence="1 2">
    <name type="scientific">Pedobacter terrae</name>
    <dbReference type="NCBI Taxonomy" id="405671"/>
    <lineage>
        <taxon>Bacteria</taxon>
        <taxon>Pseudomonadati</taxon>
        <taxon>Bacteroidota</taxon>
        <taxon>Sphingobacteriia</taxon>
        <taxon>Sphingobacteriales</taxon>
        <taxon>Sphingobacteriaceae</taxon>
        <taxon>Pedobacter</taxon>
    </lineage>
</organism>
<dbReference type="RefSeq" id="WP_090500913.1">
    <property type="nucleotide sequence ID" value="NZ_FNCH01000010.1"/>
</dbReference>
<accession>A0A1G7WQL9</accession>
<evidence type="ECO:0000313" key="1">
    <source>
        <dbReference type="EMBL" id="SDG74275.1"/>
    </source>
</evidence>
<evidence type="ECO:0000313" key="2">
    <source>
        <dbReference type="Proteomes" id="UP000199643"/>
    </source>
</evidence>
<dbReference type="OrthoDB" id="772471at2"/>
<protein>
    <submittedName>
        <fullName evidence="1">Uncharacterized protein</fullName>
    </submittedName>
</protein>
<name>A0A1G7WQL9_9SPHI</name>
<sequence>MEKAVEKIQVLVDLFGYGIVELKVAYCLEFFSLPTRAYSIECHIVHFDATLYSWLYSPDFKFVFSEIEGGAGHAICFGDAGPKKNIYYQTMLNVIADYIFLKEKIFH</sequence>
<reference evidence="2" key="1">
    <citation type="submission" date="2016-10" db="EMBL/GenBank/DDBJ databases">
        <authorList>
            <person name="Varghese N."/>
            <person name="Submissions S."/>
        </authorList>
    </citation>
    <scope>NUCLEOTIDE SEQUENCE [LARGE SCALE GENOMIC DNA]</scope>
    <source>
        <strain evidence="2">DSM 17933</strain>
    </source>
</reference>
<dbReference type="Proteomes" id="UP000199643">
    <property type="component" value="Unassembled WGS sequence"/>
</dbReference>